<dbReference type="Gene3D" id="1.25.10.10">
    <property type="entry name" value="Leucine-rich Repeat Variant"/>
    <property type="match status" value="1"/>
</dbReference>
<reference evidence="6" key="1">
    <citation type="journal article" date="2020" name="Nat. Commun.">
        <title>Genome sequence of the cluster root forming white lupin.</title>
        <authorList>
            <person name="Hufnagel B."/>
            <person name="Marques A."/>
            <person name="Soriano A."/>
            <person name="Marques L."/>
            <person name="Divol F."/>
            <person name="Doumas P."/>
            <person name="Sallet E."/>
            <person name="Mancinotti D."/>
            <person name="Carrere S."/>
            <person name="Marande W."/>
            <person name="Arribat S."/>
            <person name="Keller J."/>
            <person name="Huneau C."/>
            <person name="Blein T."/>
            <person name="Aime D."/>
            <person name="Laguerre M."/>
            <person name="Taylor J."/>
            <person name="Schubert V."/>
            <person name="Nelson M."/>
            <person name="Geu-Flores F."/>
            <person name="Crespi M."/>
            <person name="Gallardo-Guerrero K."/>
            <person name="Delaux P.-M."/>
            <person name="Salse J."/>
            <person name="Berges H."/>
            <person name="Guyot R."/>
            <person name="Gouzy J."/>
            <person name="Peret B."/>
        </authorList>
    </citation>
    <scope>NUCLEOTIDE SEQUENCE [LARGE SCALE GENOMIC DNA]</scope>
    <source>
        <strain evidence="6">cv. Amiga</strain>
    </source>
</reference>
<dbReference type="GO" id="GO:0005730">
    <property type="term" value="C:nucleolus"/>
    <property type="evidence" value="ECO:0007669"/>
    <property type="project" value="TreeGrafter"/>
</dbReference>
<evidence type="ECO:0000256" key="2">
    <source>
        <dbReference type="ARBA" id="ARBA00022845"/>
    </source>
</evidence>
<dbReference type="InterPro" id="IPR001313">
    <property type="entry name" value="Pumilio_RNA-bd_rpt"/>
</dbReference>
<keyword evidence="2" id="KW-0810">Translation regulation</keyword>
<dbReference type="AlphaFoldDB" id="A0A6A4PM95"/>
<dbReference type="InterPro" id="IPR011989">
    <property type="entry name" value="ARM-like"/>
</dbReference>
<dbReference type="PANTHER" id="PTHR13389:SF0">
    <property type="entry name" value="PUMILIO HOMOLOG 3"/>
    <property type="match status" value="1"/>
</dbReference>
<dbReference type="OrthoDB" id="1737666at2759"/>
<evidence type="ECO:0000256" key="3">
    <source>
        <dbReference type="ARBA" id="ARBA00022884"/>
    </source>
</evidence>
<evidence type="ECO:0008006" key="7">
    <source>
        <dbReference type="Google" id="ProtNLM"/>
    </source>
</evidence>
<dbReference type="GO" id="GO:0003729">
    <property type="term" value="F:mRNA binding"/>
    <property type="evidence" value="ECO:0007669"/>
    <property type="project" value="TreeGrafter"/>
</dbReference>
<sequence length="177" mass="20257">MRCREISKEDRTKLVTEALQKMKGKIHEIAGSHISSRVLQTCVKHCSQDEKDAVFEELRPHFLALAYNAYAVHLVKKMLDSGNGQLEIYVLLYTYTSQLITLFSHWFSSIFSLKETTSRFYLCSSWACCSSSSPHGWIIVEHAYELASAAKKQELLLELYSTELKLSKDLVSLNESR</sequence>
<dbReference type="InterPro" id="IPR016024">
    <property type="entry name" value="ARM-type_fold"/>
</dbReference>
<keyword evidence="1" id="KW-0677">Repeat</keyword>
<comment type="caution">
    <text evidence="5">The sequence shown here is derived from an EMBL/GenBank/DDBJ whole genome shotgun (WGS) entry which is preliminary data.</text>
</comment>
<dbReference type="EMBL" id="WOCE01000012">
    <property type="protein sequence ID" value="KAE9602580.1"/>
    <property type="molecule type" value="Genomic_DNA"/>
</dbReference>
<keyword evidence="3" id="KW-0694">RNA-binding</keyword>
<dbReference type="PROSITE" id="PS50302">
    <property type="entry name" value="PUM"/>
    <property type="match status" value="1"/>
</dbReference>
<evidence type="ECO:0000313" key="5">
    <source>
        <dbReference type="EMBL" id="KAE9602580.1"/>
    </source>
</evidence>
<feature type="repeat" description="Pumilio" evidence="4">
    <location>
        <begin position="21"/>
        <end position="56"/>
    </location>
</feature>
<evidence type="ECO:0000256" key="1">
    <source>
        <dbReference type="ARBA" id="ARBA00022737"/>
    </source>
</evidence>
<proteinExistence type="predicted"/>
<gene>
    <name evidence="5" type="ORF">Lalb_Chr12g0201101</name>
</gene>
<dbReference type="GO" id="GO:0006417">
    <property type="term" value="P:regulation of translation"/>
    <property type="evidence" value="ECO:0007669"/>
    <property type="project" value="UniProtKB-KW"/>
</dbReference>
<dbReference type="PANTHER" id="PTHR13389">
    <property type="entry name" value="PUMILIO HOMOLOG 3"/>
    <property type="match status" value="1"/>
</dbReference>
<accession>A0A6A4PM95</accession>
<dbReference type="InterPro" id="IPR040059">
    <property type="entry name" value="PUM3"/>
</dbReference>
<protein>
    <recommendedName>
        <fullName evidence="7">PUM-HD domain-containing protein</fullName>
    </recommendedName>
</protein>
<name>A0A6A4PM95_LUPAL</name>
<organism evidence="5 6">
    <name type="scientific">Lupinus albus</name>
    <name type="common">White lupine</name>
    <name type="synonym">Lupinus termis</name>
    <dbReference type="NCBI Taxonomy" id="3870"/>
    <lineage>
        <taxon>Eukaryota</taxon>
        <taxon>Viridiplantae</taxon>
        <taxon>Streptophyta</taxon>
        <taxon>Embryophyta</taxon>
        <taxon>Tracheophyta</taxon>
        <taxon>Spermatophyta</taxon>
        <taxon>Magnoliopsida</taxon>
        <taxon>eudicotyledons</taxon>
        <taxon>Gunneridae</taxon>
        <taxon>Pentapetalae</taxon>
        <taxon>rosids</taxon>
        <taxon>fabids</taxon>
        <taxon>Fabales</taxon>
        <taxon>Fabaceae</taxon>
        <taxon>Papilionoideae</taxon>
        <taxon>50 kb inversion clade</taxon>
        <taxon>genistoids sensu lato</taxon>
        <taxon>core genistoids</taxon>
        <taxon>Genisteae</taxon>
        <taxon>Lupinus</taxon>
    </lineage>
</organism>
<evidence type="ECO:0000256" key="4">
    <source>
        <dbReference type="PROSITE-ProRule" id="PRU00317"/>
    </source>
</evidence>
<evidence type="ECO:0000313" key="6">
    <source>
        <dbReference type="Proteomes" id="UP000447434"/>
    </source>
</evidence>
<dbReference type="SMART" id="SM00025">
    <property type="entry name" value="Pumilio"/>
    <property type="match status" value="2"/>
</dbReference>
<dbReference type="SUPFAM" id="SSF48371">
    <property type="entry name" value="ARM repeat"/>
    <property type="match status" value="1"/>
</dbReference>
<dbReference type="Proteomes" id="UP000447434">
    <property type="component" value="Chromosome 12"/>
</dbReference>
<keyword evidence="6" id="KW-1185">Reference proteome</keyword>